<evidence type="ECO:0000313" key="8">
    <source>
        <dbReference type="Proteomes" id="UP000516437"/>
    </source>
</evidence>
<dbReference type="Pfam" id="PF00010">
    <property type="entry name" value="HLH"/>
    <property type="match status" value="1"/>
</dbReference>
<dbReference type="InterPro" id="IPR045896">
    <property type="entry name" value="MYC1-like_bHLH"/>
</dbReference>
<protein>
    <submittedName>
        <fullName evidence="7">Transcription factor bHLH10</fullName>
    </submittedName>
</protein>
<sequence>MALPYLRGKANDQFGKKRQEAGSANREPQETGDNKSESDPKMLVETGCYDLNPRTEAEVAAAVAEDGFSQTVPNCTHNTHNGLEENLRLAMEEISYHQYQHNHHDQNHNQPPIHEDAAAAVAAATAMEIELQQQLAFHMDHSYNTSDHKNNHSLDNSYIAHEMQEIDHFNHHHSHQDQQLQQIDIHNGHQNFDYSSLQNSPYPPAPDLLNLFHLPRYSASPLLTSSSISFSDPSQNTTNYQNAHGLLGDVPTAADSASSASVLYNPVFHLNLPPQPPLIRELFESLPNGYMPGSRNGSLFGPGGDEREGSGSVTYQDGDVRQFENGVLEFTRDMACIAKGRDGETKHFATERHRRQQLNDKYQALRSLVPNPTKIDRASVVGDAIEYIKELIRTVNELKLLVDKKRCGRERSKRHKTEADDAVGDVESCNTKPLCDTDHSYNIGSLRSSWLQRKSKDTEVDVRIIEDEVTIKLVQRKNNCLLFVSKVLDELQLDLHHVAGGHIGDFFSFLFNTKWPFVDDFCLIPQIFEGSSVYASSIANKLIDVLDRQCAAVPPSNY</sequence>
<dbReference type="InterPro" id="IPR045895">
    <property type="entry name" value="bHLH91-like"/>
</dbReference>
<keyword evidence="4" id="KW-0539">Nucleus</keyword>
<dbReference type="GO" id="GO:0006355">
    <property type="term" value="P:regulation of DNA-templated transcription"/>
    <property type="evidence" value="ECO:0007669"/>
    <property type="project" value="InterPro"/>
</dbReference>
<keyword evidence="3" id="KW-0804">Transcription</keyword>
<dbReference type="PROSITE" id="PS50888">
    <property type="entry name" value="BHLH"/>
    <property type="match status" value="1"/>
</dbReference>
<feature type="region of interest" description="Disordered" evidence="5">
    <location>
        <begin position="1"/>
        <end position="42"/>
    </location>
</feature>
<dbReference type="OrthoDB" id="1932168at2759"/>
<gene>
    <name evidence="7" type="ORF">CJ030_MR2G013122</name>
</gene>
<dbReference type="GO" id="GO:0046983">
    <property type="term" value="F:protein dimerization activity"/>
    <property type="evidence" value="ECO:0007669"/>
    <property type="project" value="InterPro"/>
</dbReference>
<dbReference type="CDD" id="cd18918">
    <property type="entry name" value="bHLH_AtMYC1_like"/>
    <property type="match status" value="1"/>
</dbReference>
<proteinExistence type="predicted"/>
<dbReference type="SUPFAM" id="SSF47459">
    <property type="entry name" value="HLH, helix-loop-helix DNA-binding domain"/>
    <property type="match status" value="1"/>
</dbReference>
<dbReference type="InterPro" id="IPR036638">
    <property type="entry name" value="HLH_DNA-bd_sf"/>
</dbReference>
<dbReference type="GO" id="GO:0048658">
    <property type="term" value="P:anther wall tapetum development"/>
    <property type="evidence" value="ECO:0007669"/>
    <property type="project" value="InterPro"/>
</dbReference>
<accession>A0A6A1WCH8</accession>
<reference evidence="7 8" key="1">
    <citation type="journal article" date="2019" name="Plant Biotechnol. J.">
        <title>The red bayberry genome and genetic basis of sex determination.</title>
        <authorList>
            <person name="Jia H.M."/>
            <person name="Jia H.J."/>
            <person name="Cai Q.L."/>
            <person name="Wang Y."/>
            <person name="Zhao H.B."/>
            <person name="Yang W.F."/>
            <person name="Wang G.Y."/>
            <person name="Li Y.H."/>
            <person name="Zhan D.L."/>
            <person name="Shen Y.T."/>
            <person name="Niu Q.F."/>
            <person name="Chang L."/>
            <person name="Qiu J."/>
            <person name="Zhao L."/>
            <person name="Xie H.B."/>
            <person name="Fu W.Y."/>
            <person name="Jin J."/>
            <person name="Li X.W."/>
            <person name="Jiao Y."/>
            <person name="Zhou C.C."/>
            <person name="Tu T."/>
            <person name="Chai C.Y."/>
            <person name="Gao J.L."/>
            <person name="Fan L.J."/>
            <person name="van de Weg E."/>
            <person name="Wang J.Y."/>
            <person name="Gao Z.S."/>
        </authorList>
    </citation>
    <scope>NUCLEOTIDE SEQUENCE [LARGE SCALE GENOMIC DNA]</scope>
    <source>
        <tissue evidence="7">Leaves</tissue>
    </source>
</reference>
<dbReference type="Gene3D" id="4.10.280.10">
    <property type="entry name" value="Helix-loop-helix DNA-binding domain"/>
    <property type="match status" value="1"/>
</dbReference>
<evidence type="ECO:0000256" key="3">
    <source>
        <dbReference type="ARBA" id="ARBA00023163"/>
    </source>
</evidence>
<comment type="caution">
    <text evidence="7">The sequence shown here is derived from an EMBL/GenBank/DDBJ whole genome shotgun (WGS) entry which is preliminary data.</text>
</comment>
<evidence type="ECO:0000256" key="4">
    <source>
        <dbReference type="ARBA" id="ARBA00023242"/>
    </source>
</evidence>
<organism evidence="7 8">
    <name type="scientific">Morella rubra</name>
    <name type="common">Chinese bayberry</name>
    <dbReference type="NCBI Taxonomy" id="262757"/>
    <lineage>
        <taxon>Eukaryota</taxon>
        <taxon>Viridiplantae</taxon>
        <taxon>Streptophyta</taxon>
        <taxon>Embryophyta</taxon>
        <taxon>Tracheophyta</taxon>
        <taxon>Spermatophyta</taxon>
        <taxon>Magnoliopsida</taxon>
        <taxon>eudicotyledons</taxon>
        <taxon>Gunneridae</taxon>
        <taxon>Pentapetalae</taxon>
        <taxon>rosids</taxon>
        <taxon>fabids</taxon>
        <taxon>Fagales</taxon>
        <taxon>Myricaceae</taxon>
        <taxon>Morella</taxon>
    </lineage>
</organism>
<evidence type="ECO:0000256" key="2">
    <source>
        <dbReference type="ARBA" id="ARBA00023015"/>
    </source>
</evidence>
<keyword evidence="2" id="KW-0805">Transcription regulation</keyword>
<dbReference type="EMBL" id="RXIC02000020">
    <property type="protein sequence ID" value="KAB1221398.1"/>
    <property type="molecule type" value="Genomic_DNA"/>
</dbReference>
<comment type="subcellular location">
    <subcellularLocation>
        <location evidence="1">Nucleus</location>
    </subcellularLocation>
</comment>
<evidence type="ECO:0000256" key="5">
    <source>
        <dbReference type="SAM" id="MobiDB-lite"/>
    </source>
</evidence>
<evidence type="ECO:0000256" key="1">
    <source>
        <dbReference type="ARBA" id="ARBA00004123"/>
    </source>
</evidence>
<keyword evidence="8" id="KW-1185">Reference proteome</keyword>
<dbReference type="PANTHER" id="PTHR46834:SF1">
    <property type="entry name" value="TRANSCRIPTION FACTOR BHLH10"/>
    <property type="match status" value="1"/>
</dbReference>
<dbReference type="SMART" id="SM00353">
    <property type="entry name" value="HLH"/>
    <property type="match status" value="1"/>
</dbReference>
<evidence type="ECO:0000313" key="7">
    <source>
        <dbReference type="EMBL" id="KAB1221398.1"/>
    </source>
</evidence>
<dbReference type="InterPro" id="IPR011598">
    <property type="entry name" value="bHLH_dom"/>
</dbReference>
<feature type="domain" description="BHLH" evidence="6">
    <location>
        <begin position="342"/>
        <end position="391"/>
    </location>
</feature>
<dbReference type="AlphaFoldDB" id="A0A6A1WCH8"/>
<evidence type="ECO:0000259" key="6">
    <source>
        <dbReference type="PROSITE" id="PS50888"/>
    </source>
</evidence>
<dbReference type="Proteomes" id="UP000516437">
    <property type="component" value="Chromosome 2"/>
</dbReference>
<feature type="compositionally biased region" description="Basic and acidic residues" evidence="5">
    <location>
        <begin position="27"/>
        <end position="42"/>
    </location>
</feature>
<dbReference type="PANTHER" id="PTHR46834">
    <property type="entry name" value="TRANSCRIPTION FACTOR BHLH91"/>
    <property type="match status" value="1"/>
</dbReference>
<dbReference type="GO" id="GO:0005634">
    <property type="term" value="C:nucleus"/>
    <property type="evidence" value="ECO:0007669"/>
    <property type="project" value="UniProtKB-SubCell"/>
</dbReference>
<name>A0A6A1WCH8_9ROSI</name>